<keyword evidence="3" id="KW-1185">Reference proteome</keyword>
<evidence type="ECO:0000313" key="2">
    <source>
        <dbReference type="EMBL" id="MCZ4281531.1"/>
    </source>
</evidence>
<accession>A0ABT4LKA8</accession>
<feature type="compositionally biased region" description="Polar residues" evidence="1">
    <location>
        <begin position="25"/>
        <end position="44"/>
    </location>
</feature>
<feature type="compositionally biased region" description="Basic and acidic residues" evidence="1">
    <location>
        <begin position="48"/>
        <end position="58"/>
    </location>
</feature>
<reference evidence="2" key="1">
    <citation type="submission" date="2022-12" db="EMBL/GenBank/DDBJ databases">
        <title>Bacterial isolates from different developmental stages of Nematostella vectensis.</title>
        <authorList>
            <person name="Fraune S."/>
        </authorList>
    </citation>
    <scope>NUCLEOTIDE SEQUENCE</scope>
    <source>
        <strain evidence="2">G21630-S1</strain>
    </source>
</reference>
<comment type="caution">
    <text evidence="2">The sequence shown here is derived from an EMBL/GenBank/DDBJ whole genome shotgun (WGS) entry which is preliminary data.</text>
</comment>
<gene>
    <name evidence="2" type="ORF">O4H49_12130</name>
</gene>
<evidence type="ECO:0000256" key="1">
    <source>
        <dbReference type="SAM" id="MobiDB-lite"/>
    </source>
</evidence>
<feature type="region of interest" description="Disordered" evidence="1">
    <location>
        <begin position="25"/>
        <end position="69"/>
    </location>
</feature>
<sequence>MDKMMKTFHSVTSSPYLARPLRTLEQAQAEQNKNSPLHLDSSTEADPVSEKENLKKDIQSLQPKKKLQN</sequence>
<name>A0ABT4LKA8_9PROT</name>
<dbReference type="EMBL" id="JAPWGY010000003">
    <property type="protein sequence ID" value="MCZ4281531.1"/>
    <property type="molecule type" value="Genomic_DNA"/>
</dbReference>
<dbReference type="Proteomes" id="UP001069802">
    <property type="component" value="Unassembled WGS sequence"/>
</dbReference>
<proteinExistence type="predicted"/>
<protein>
    <submittedName>
        <fullName evidence="2">Uncharacterized protein</fullName>
    </submittedName>
</protein>
<dbReference type="RefSeq" id="WP_269423680.1">
    <property type="nucleotide sequence ID" value="NZ_JAPWGY010000003.1"/>
</dbReference>
<evidence type="ECO:0000313" key="3">
    <source>
        <dbReference type="Proteomes" id="UP001069802"/>
    </source>
</evidence>
<organism evidence="2 3">
    <name type="scientific">Kiloniella laminariae</name>
    <dbReference type="NCBI Taxonomy" id="454162"/>
    <lineage>
        <taxon>Bacteria</taxon>
        <taxon>Pseudomonadati</taxon>
        <taxon>Pseudomonadota</taxon>
        <taxon>Alphaproteobacteria</taxon>
        <taxon>Rhodospirillales</taxon>
        <taxon>Kiloniellaceae</taxon>
        <taxon>Kiloniella</taxon>
    </lineage>
</organism>